<evidence type="ECO:0000256" key="8">
    <source>
        <dbReference type="ARBA" id="ARBA00022837"/>
    </source>
</evidence>
<dbReference type="GO" id="GO:0005509">
    <property type="term" value="F:calcium ion binding"/>
    <property type="evidence" value="ECO:0007669"/>
    <property type="project" value="InterPro"/>
</dbReference>
<feature type="repeat" description="Solcar" evidence="17">
    <location>
        <begin position="456"/>
        <end position="544"/>
    </location>
</feature>
<comment type="catalytic activity">
    <reaction evidence="15">
        <text>L-aspartate(in) + L-glutamate(out) + H(+)(out) = L-aspartate(out) + L-glutamate(in) + H(+)(in)</text>
        <dbReference type="Rhea" id="RHEA:70783"/>
        <dbReference type="ChEBI" id="CHEBI:15378"/>
        <dbReference type="ChEBI" id="CHEBI:29985"/>
        <dbReference type="ChEBI" id="CHEBI:29991"/>
    </reaction>
</comment>
<evidence type="ECO:0000256" key="14">
    <source>
        <dbReference type="ARBA" id="ARBA00038674"/>
    </source>
</evidence>
<dbReference type="InterPro" id="IPR002048">
    <property type="entry name" value="EF_hand_dom"/>
</dbReference>
<dbReference type="Gene3D" id="1.50.40.10">
    <property type="entry name" value="Mitochondrial carrier domain"/>
    <property type="match status" value="2"/>
</dbReference>
<keyword evidence="12 17" id="KW-0472">Membrane</keyword>
<feature type="region of interest" description="Disordered" evidence="19">
    <location>
        <begin position="528"/>
        <end position="558"/>
    </location>
</feature>
<dbReference type="FunFam" id="1.50.40.10:FF:000004">
    <property type="entry name" value="Calcium-binding mitochondrial carrier protein Aralar1"/>
    <property type="match status" value="1"/>
</dbReference>
<evidence type="ECO:0000256" key="19">
    <source>
        <dbReference type="SAM" id="MobiDB-lite"/>
    </source>
</evidence>
<dbReference type="Gene3D" id="1.10.238.10">
    <property type="entry name" value="EF-hand"/>
    <property type="match status" value="2"/>
</dbReference>
<evidence type="ECO:0000256" key="9">
    <source>
        <dbReference type="ARBA" id="ARBA00022989"/>
    </source>
</evidence>
<dbReference type="PANTHER" id="PTHR45678:SF12">
    <property type="entry name" value="ELECTROGENIC ASPARTATE_GLUTAMATE ANTIPORTER SLC25A13, MITOCHONDRIAL"/>
    <property type="match status" value="1"/>
</dbReference>
<evidence type="ECO:0000256" key="17">
    <source>
        <dbReference type="PROSITE-ProRule" id="PRU00282"/>
    </source>
</evidence>
<dbReference type="GO" id="GO:0005313">
    <property type="term" value="F:L-glutamate transmembrane transporter activity"/>
    <property type="evidence" value="ECO:0007669"/>
    <property type="project" value="TreeGrafter"/>
</dbReference>
<comment type="similarity">
    <text evidence="2 18">Belongs to the mitochondrial carrier (TC 2.A.29) family.</text>
</comment>
<comment type="catalytic activity">
    <reaction evidence="13">
        <text>3-sulfino-L-alanine(out) + L-aspartate(in) = 3-sulfino-L-alanine(in) + L-aspartate(out)</text>
        <dbReference type="Rhea" id="RHEA:70975"/>
        <dbReference type="ChEBI" id="CHEBI:29991"/>
        <dbReference type="ChEBI" id="CHEBI:61085"/>
    </reaction>
</comment>
<evidence type="ECO:0000256" key="12">
    <source>
        <dbReference type="ARBA" id="ARBA00023136"/>
    </source>
</evidence>
<dbReference type="AlphaFoldDB" id="A0A8C1WT90"/>
<comment type="subcellular location">
    <subcellularLocation>
        <location evidence="1">Mitochondrion inner membrane</location>
        <topology evidence="1">Multi-pass membrane protein</topology>
    </subcellularLocation>
</comment>
<keyword evidence="7" id="KW-0999">Mitochondrion inner membrane</keyword>
<evidence type="ECO:0000259" key="20">
    <source>
        <dbReference type="PROSITE" id="PS50222"/>
    </source>
</evidence>
<keyword evidence="11" id="KW-0496">Mitochondrion</keyword>
<evidence type="ECO:0000256" key="15">
    <source>
        <dbReference type="ARBA" id="ARBA00047487"/>
    </source>
</evidence>
<dbReference type="PRINTS" id="PR00926">
    <property type="entry name" value="MITOCARRIER"/>
</dbReference>
<sequence>MSPEDFVSKFLQAQTDIQLSREATGLLAGVVNQTKDGLISFQEFLAFELVLCAPDALFIVAFQLFDKTGNGIATFEDVKQVFGQTTIHQHIPFNWNSEFVQLHFGAERKKHLNYGEFTQFLLEMQLEHARQAFIQRDKAKTGTVTALDFRDITVTIRPHILTPFVEECLVAVSFTSHQVSFSYFNGFNSLLNNMELIRKIYTTLAGDRKDVEVTKEEFIIAAQRFGQVTPLEVDILFQLADMSEPRGIMVAVLIVLSLYFLCPQQSGGDVSHSVLLQAAESAYRFTLGSVAGAVGATCMYPIDLVKTRMQNQRSSGSFMDELMYKNSFDFFKKVVCYEGFFGLYRGLVPQLLGVAPEKAIKLTVNDFERGKTMQKDSSVPIPAEIVAGGCAWGSQVAGEITTGPRVSALSVIRDLGFFGLYKGAKACFLRDIPFSAIYFPCYAHTKAALTDNDGRVGPGRLLLAGVLAGMPAASLVTPADVIKTRLQVAARAGQTTYNGLIDCFWKILREEGPRALWKGQNVKFPFAPPPHPSSLSLSPHHRKPAGAEPIPKSRISLPAPNPDHIGGFRLAVATFAGIESKFGLHLPRFRAPAAPHV</sequence>
<evidence type="ECO:0000256" key="2">
    <source>
        <dbReference type="ARBA" id="ARBA00006375"/>
    </source>
</evidence>
<dbReference type="Pfam" id="PF00153">
    <property type="entry name" value="Mito_carr"/>
    <property type="match status" value="3"/>
</dbReference>
<evidence type="ECO:0000256" key="11">
    <source>
        <dbReference type="ARBA" id="ARBA00023128"/>
    </source>
</evidence>
<keyword evidence="9" id="KW-1133">Transmembrane helix</keyword>
<dbReference type="InterPro" id="IPR002067">
    <property type="entry name" value="MCP"/>
</dbReference>
<dbReference type="FunFam" id="1.10.238.10:FF:000064">
    <property type="entry name" value="calcium-binding mitochondrial carrier protein Aralar1 isoform X1"/>
    <property type="match status" value="1"/>
</dbReference>
<evidence type="ECO:0000256" key="7">
    <source>
        <dbReference type="ARBA" id="ARBA00022792"/>
    </source>
</evidence>
<evidence type="ECO:0000313" key="21">
    <source>
        <dbReference type="Ensembl" id="ENSCCRP00015071692.1"/>
    </source>
</evidence>
<comment type="subunit">
    <text evidence="14">Homodimer (via N-terminus).</text>
</comment>
<feature type="domain" description="EF-hand" evidence="20">
    <location>
        <begin position="53"/>
        <end position="88"/>
    </location>
</feature>
<name>A0A8C1WT90_CYPCA</name>
<evidence type="ECO:0000256" key="3">
    <source>
        <dbReference type="ARBA" id="ARBA00022448"/>
    </source>
</evidence>
<dbReference type="Proteomes" id="UP000694700">
    <property type="component" value="Unplaced"/>
</dbReference>
<keyword evidence="3 18" id="KW-0813">Transport</keyword>
<comment type="catalytic activity">
    <reaction evidence="16">
        <text>3-sulfino-L-alanine(out) + L-glutamate(in) + H(+)(in) = 3-sulfino-L-alanine(in) + L-glutamate(out) + H(+)(out)</text>
        <dbReference type="Rhea" id="RHEA:70967"/>
        <dbReference type="ChEBI" id="CHEBI:15378"/>
        <dbReference type="ChEBI" id="CHEBI:29985"/>
        <dbReference type="ChEBI" id="CHEBI:61085"/>
    </reaction>
</comment>
<keyword evidence="4 17" id="KW-0812">Transmembrane</keyword>
<feature type="repeat" description="Solcar" evidence="17">
    <location>
        <begin position="279"/>
        <end position="371"/>
    </location>
</feature>
<dbReference type="PROSITE" id="PS50920">
    <property type="entry name" value="SOLCAR"/>
    <property type="match status" value="2"/>
</dbReference>
<dbReference type="PANTHER" id="PTHR45678">
    <property type="entry name" value="MITOCHONDRIAL 2-OXODICARBOXYLATE CARRIER 1-RELATED"/>
    <property type="match status" value="1"/>
</dbReference>
<dbReference type="InterPro" id="IPR011992">
    <property type="entry name" value="EF-hand-dom_pair"/>
</dbReference>
<keyword evidence="6" id="KW-0677">Repeat</keyword>
<dbReference type="GO" id="GO:0005743">
    <property type="term" value="C:mitochondrial inner membrane"/>
    <property type="evidence" value="ECO:0007669"/>
    <property type="project" value="UniProtKB-SubCell"/>
</dbReference>
<dbReference type="InterPro" id="IPR018108">
    <property type="entry name" value="MCP_transmembrane"/>
</dbReference>
<evidence type="ECO:0000256" key="16">
    <source>
        <dbReference type="ARBA" id="ARBA00048652"/>
    </source>
</evidence>
<evidence type="ECO:0000313" key="22">
    <source>
        <dbReference type="Proteomes" id="UP000694700"/>
    </source>
</evidence>
<dbReference type="GO" id="GO:0015183">
    <property type="term" value="F:L-aspartate transmembrane transporter activity"/>
    <property type="evidence" value="ECO:0007669"/>
    <property type="project" value="TreeGrafter"/>
</dbReference>
<dbReference type="InterPro" id="IPR051028">
    <property type="entry name" value="Mito_Solute_Carrier"/>
</dbReference>
<dbReference type="Ensembl" id="ENSCCRT00015074023.1">
    <property type="protein sequence ID" value="ENSCCRP00015071692.1"/>
    <property type="gene ID" value="ENSCCRG00015028825.1"/>
</dbReference>
<evidence type="ECO:0000256" key="18">
    <source>
        <dbReference type="RuleBase" id="RU000488"/>
    </source>
</evidence>
<dbReference type="GO" id="GO:0043490">
    <property type="term" value="P:malate-aspartate shuttle"/>
    <property type="evidence" value="ECO:0007669"/>
    <property type="project" value="TreeGrafter"/>
</dbReference>
<keyword evidence="10" id="KW-0007">Acetylation</keyword>
<proteinExistence type="inferred from homology"/>
<protein>
    <submittedName>
        <fullName evidence="21">Solute carrier family 25 member 13</fullName>
    </submittedName>
</protein>
<dbReference type="PROSITE" id="PS50222">
    <property type="entry name" value="EF_HAND_2"/>
    <property type="match status" value="1"/>
</dbReference>
<organism evidence="21 22">
    <name type="scientific">Cyprinus carpio</name>
    <name type="common">Common carp</name>
    <dbReference type="NCBI Taxonomy" id="7962"/>
    <lineage>
        <taxon>Eukaryota</taxon>
        <taxon>Metazoa</taxon>
        <taxon>Chordata</taxon>
        <taxon>Craniata</taxon>
        <taxon>Vertebrata</taxon>
        <taxon>Euteleostomi</taxon>
        <taxon>Actinopterygii</taxon>
        <taxon>Neopterygii</taxon>
        <taxon>Teleostei</taxon>
        <taxon>Ostariophysi</taxon>
        <taxon>Cypriniformes</taxon>
        <taxon>Cyprinidae</taxon>
        <taxon>Cyprininae</taxon>
        <taxon>Cyprinus</taxon>
    </lineage>
</organism>
<evidence type="ECO:0000256" key="6">
    <source>
        <dbReference type="ARBA" id="ARBA00022737"/>
    </source>
</evidence>
<evidence type="ECO:0000256" key="4">
    <source>
        <dbReference type="ARBA" id="ARBA00022692"/>
    </source>
</evidence>
<evidence type="ECO:0000256" key="10">
    <source>
        <dbReference type="ARBA" id="ARBA00022990"/>
    </source>
</evidence>
<dbReference type="SUPFAM" id="SSF47473">
    <property type="entry name" value="EF-hand"/>
    <property type="match status" value="2"/>
</dbReference>
<evidence type="ECO:0000256" key="5">
    <source>
        <dbReference type="ARBA" id="ARBA00022723"/>
    </source>
</evidence>
<dbReference type="InterPro" id="IPR023395">
    <property type="entry name" value="MCP_dom_sf"/>
</dbReference>
<keyword evidence="8" id="KW-0106">Calcium</keyword>
<accession>A0A8C1WT90</accession>
<evidence type="ECO:0000256" key="1">
    <source>
        <dbReference type="ARBA" id="ARBA00004448"/>
    </source>
</evidence>
<keyword evidence="5" id="KW-0479">Metal-binding</keyword>
<evidence type="ECO:0000256" key="13">
    <source>
        <dbReference type="ARBA" id="ARBA00037019"/>
    </source>
</evidence>
<dbReference type="SUPFAM" id="SSF103506">
    <property type="entry name" value="Mitochondrial carrier"/>
    <property type="match status" value="1"/>
</dbReference>
<reference evidence="21" key="1">
    <citation type="submission" date="2025-08" db="UniProtKB">
        <authorList>
            <consortium name="Ensembl"/>
        </authorList>
    </citation>
    <scope>IDENTIFICATION</scope>
</reference>